<dbReference type="EMBL" id="JYDH01000105">
    <property type="protein sequence ID" value="KRY32063.1"/>
    <property type="molecule type" value="Genomic_DNA"/>
</dbReference>
<proteinExistence type="predicted"/>
<reference evidence="1 3" key="1">
    <citation type="submission" date="2015-01" db="EMBL/GenBank/DDBJ databases">
        <title>Evolution of Trichinella species and genotypes.</title>
        <authorList>
            <person name="Korhonen P.K."/>
            <person name="Edoardo P."/>
            <person name="Giuseppe L.R."/>
            <person name="Gasser R.B."/>
        </authorList>
    </citation>
    <scope>NUCLEOTIDE SEQUENCE [LARGE SCALE GENOMIC DNA]</scope>
    <source>
        <strain evidence="1">ISS3</strain>
    </source>
</reference>
<evidence type="ECO:0000313" key="2">
    <source>
        <dbReference type="EMBL" id="KRY32081.1"/>
    </source>
</evidence>
<keyword evidence="3" id="KW-1185">Reference proteome</keyword>
<comment type="caution">
    <text evidence="1">The sequence shown here is derived from an EMBL/GenBank/DDBJ whole genome shotgun (WGS) entry which is preliminary data.</text>
</comment>
<protein>
    <submittedName>
        <fullName evidence="1">Uncharacterized protein</fullName>
    </submittedName>
</protein>
<evidence type="ECO:0000313" key="3">
    <source>
        <dbReference type="Proteomes" id="UP000054776"/>
    </source>
</evidence>
<dbReference type="InParanoid" id="A0A0V1B504"/>
<organism evidence="1 3">
    <name type="scientific">Trichinella spiralis</name>
    <name type="common">Trichina worm</name>
    <dbReference type="NCBI Taxonomy" id="6334"/>
    <lineage>
        <taxon>Eukaryota</taxon>
        <taxon>Metazoa</taxon>
        <taxon>Ecdysozoa</taxon>
        <taxon>Nematoda</taxon>
        <taxon>Enoplea</taxon>
        <taxon>Dorylaimia</taxon>
        <taxon>Trichinellida</taxon>
        <taxon>Trichinellidae</taxon>
        <taxon>Trichinella</taxon>
    </lineage>
</organism>
<dbReference type="EMBL" id="JYDH01000105">
    <property type="protein sequence ID" value="KRY32081.1"/>
    <property type="molecule type" value="Genomic_DNA"/>
</dbReference>
<gene>
    <name evidence="1" type="ORF">T01_2286</name>
    <name evidence="2" type="ORF">T01_4019</name>
</gene>
<evidence type="ECO:0000313" key="1">
    <source>
        <dbReference type="EMBL" id="KRY32063.1"/>
    </source>
</evidence>
<accession>A0A0V1B504</accession>
<name>A0A0V1B504_TRISP</name>
<dbReference type="AlphaFoldDB" id="A0A0V1B504"/>
<sequence>MKGDQALRRLTYIAVKVAQKKDPLLAHLRHIESHDKMKLDDLIRIKKDFFYSVIFLDYFKIFICFKILNF</sequence>
<dbReference type="Proteomes" id="UP000054776">
    <property type="component" value="Unassembled WGS sequence"/>
</dbReference>